<evidence type="ECO:0000313" key="4">
    <source>
        <dbReference type="Proteomes" id="UP000052268"/>
    </source>
</evidence>
<name>A0A0J8B070_9SPHN</name>
<dbReference type="SMART" id="SM00869">
    <property type="entry name" value="Autotransporter"/>
    <property type="match status" value="1"/>
</dbReference>
<dbReference type="RefSeq" id="WP_059150498.1">
    <property type="nucleotide sequence ID" value="NZ_KQ130452.1"/>
</dbReference>
<sequence>MPRYLSAKTLLATTALLAISTAAHAEDVKTKGTSPLKTSTIKAGAADAINVTKDGGVTLTAGTAITQDSNHAVANAGALAISNANGAVGIDSLAGTSGDIVNTGTITVDEPYVPTDTDKDGDLDGPFALGANRTGIRTKGDQTGKFTQSGTITVKGNDSAGIALGGKLTGAFTHDGTTTVLGDRTVGISAQAIDGNVRLAGSVSAQGKDAIGARFAGDVNGAMVVQGTIAATGYRYTTPPADPSKLDADDLLQGGSALIVEGNVSGGIILAVAPKADPAKPDSDADGIDDTKEGNAKVVSYGSAAAMQIGATDRAVTIGPVAGTASQFGLIIDGAVDGQGLYAGVNANGLVIGGRGGAVSIANGIGVSGTVNATSNGASATALRVGAGATTPQLQNTGTISATSGNAAGALATAVRVDAGGSLPTIRNSGTIKAVAGEKGSATAISDASGTVNLIENAGTISATGAKASTEVPGARNIAIDLTTATGNVTIRQTQVASGITAPAIVGDVRLAGGNDLLDLADGTLTGNVSFGGGNNTLNLLGDAVQTGAVSFGAGADTISLAGTSAYNGAVDFGGGADALNLSGTAYFGGSIANSANLAVKVAGGTLDINKPASIGSLDVGASGVVLVTLDKTAGAGSAYTVSGNASFADGSKLAIRLADVATAEGSYQVLTAGNLTGRDKLATNTDLVPFMFKAELDKEAAANTIVVDVSRRTVSELGLNRSGASAYDAVFDVLGKDEKIGDVFLGITNGDQFRAAVGQLLPDHAGGAFEGLSLGTRALARQMQDPQGPITRSGRFTTSLNMAVWGSDRKTGQSAAYKLSGYAWSASGEYETKMGRFGATFAYLWNNHKNGQVSEVDSTAFELAAHWRGKFGPLSAFARGSFGKADFDGERTFTGAIGTETVNRKMDASWKGNFVTASGGAAYEGGGQFFFFRPGVTVDYLRLKENGYTEKGGETLNLIVDARTSDELAVNPSMTVGVDFLGMRAKDENWLRMETEGGWREIVKGGLGATTAHFDGGKDFTLTGDDATSGWFARLRAIGGSSGFTMGGEVSAEDRHGRVDLALRASVSVGW</sequence>
<dbReference type="InterPro" id="IPR036709">
    <property type="entry name" value="Autotransporte_beta_dom_sf"/>
</dbReference>
<keyword evidence="1" id="KW-0732">Signal</keyword>
<dbReference type="EMBL" id="JACU01000002">
    <property type="protein sequence ID" value="KMS59785.1"/>
    <property type="molecule type" value="Genomic_DNA"/>
</dbReference>
<dbReference type="Proteomes" id="UP000052268">
    <property type="component" value="Unassembled WGS sequence"/>
</dbReference>
<dbReference type="PATRIC" id="fig|1114963.3.peg.1180"/>
<dbReference type="Gene3D" id="2.40.128.130">
    <property type="entry name" value="Autotransporter beta-domain"/>
    <property type="match status" value="1"/>
</dbReference>
<proteinExistence type="predicted"/>
<evidence type="ECO:0000313" key="3">
    <source>
        <dbReference type="EMBL" id="KMS59785.1"/>
    </source>
</evidence>
<dbReference type="PROSITE" id="PS51208">
    <property type="entry name" value="AUTOTRANSPORTER"/>
    <property type="match status" value="1"/>
</dbReference>
<keyword evidence="4" id="KW-1185">Reference proteome</keyword>
<dbReference type="SUPFAM" id="SSF103515">
    <property type="entry name" value="Autotransporter"/>
    <property type="match status" value="1"/>
</dbReference>
<reference evidence="3 4" key="1">
    <citation type="journal article" date="2015" name="G3 (Bethesda)">
        <title>Insights into Ongoing Evolution of the Hexachlorocyclohexane Catabolic Pathway from Comparative Genomics of Ten Sphingomonadaceae Strains.</title>
        <authorList>
            <person name="Pearce S.L."/>
            <person name="Oakeshott J.G."/>
            <person name="Pandey G."/>
        </authorList>
    </citation>
    <scope>NUCLEOTIDE SEQUENCE [LARGE SCALE GENOMIC DNA]</scope>
    <source>
        <strain evidence="3 4">LL02</strain>
    </source>
</reference>
<dbReference type="OrthoDB" id="7613961at2"/>
<dbReference type="AlphaFoldDB" id="A0A0J8B070"/>
<protein>
    <submittedName>
        <fullName evidence="3">Transporter</fullName>
    </submittedName>
</protein>
<feature type="signal peptide" evidence="1">
    <location>
        <begin position="1"/>
        <end position="25"/>
    </location>
</feature>
<evidence type="ECO:0000256" key="1">
    <source>
        <dbReference type="SAM" id="SignalP"/>
    </source>
</evidence>
<feature type="domain" description="Autotransporter" evidence="2">
    <location>
        <begin position="794"/>
        <end position="1072"/>
    </location>
</feature>
<feature type="chain" id="PRO_5005294444" evidence="1">
    <location>
        <begin position="26"/>
        <end position="1072"/>
    </location>
</feature>
<accession>A0A0J8B070</accession>
<comment type="caution">
    <text evidence="3">The sequence shown here is derived from an EMBL/GenBank/DDBJ whole genome shotgun (WGS) entry which is preliminary data.</text>
</comment>
<organism evidence="3 4">
    <name type="scientific">Novosphingobium barchaimii LL02</name>
    <dbReference type="NCBI Taxonomy" id="1114963"/>
    <lineage>
        <taxon>Bacteria</taxon>
        <taxon>Pseudomonadati</taxon>
        <taxon>Pseudomonadota</taxon>
        <taxon>Alphaproteobacteria</taxon>
        <taxon>Sphingomonadales</taxon>
        <taxon>Sphingomonadaceae</taxon>
        <taxon>Novosphingobium</taxon>
    </lineage>
</organism>
<dbReference type="InterPro" id="IPR005546">
    <property type="entry name" value="Autotransporte_beta"/>
</dbReference>
<gene>
    <name evidence="3" type="ORF">V474_11365</name>
</gene>
<evidence type="ECO:0000259" key="2">
    <source>
        <dbReference type="PROSITE" id="PS51208"/>
    </source>
</evidence>